<dbReference type="InterPro" id="IPR013693">
    <property type="entry name" value="SpoIID/LytB_N"/>
</dbReference>
<keyword evidence="5" id="KW-1185">Reference proteome</keyword>
<evidence type="ECO:0000256" key="1">
    <source>
        <dbReference type="SAM" id="MobiDB-lite"/>
    </source>
</evidence>
<feature type="domain" description="Sporulation stage II protein D amidase enhancer LytB N-terminal" evidence="3">
    <location>
        <begin position="133"/>
        <end position="223"/>
    </location>
</feature>
<name>A0ABS2FY12_9FIRM</name>
<keyword evidence="2" id="KW-0732">Signal</keyword>
<dbReference type="PANTHER" id="PTHR30032">
    <property type="entry name" value="N-ACETYLMURAMOYL-L-ALANINE AMIDASE-RELATED"/>
    <property type="match status" value="1"/>
</dbReference>
<proteinExistence type="predicted"/>
<feature type="region of interest" description="Disordered" evidence="1">
    <location>
        <begin position="391"/>
        <end position="425"/>
    </location>
</feature>
<gene>
    <name evidence="4" type="ORF">H9X91_13020</name>
</gene>
<evidence type="ECO:0000313" key="4">
    <source>
        <dbReference type="EMBL" id="MBM6852358.1"/>
    </source>
</evidence>
<dbReference type="Proteomes" id="UP000719500">
    <property type="component" value="Unassembled WGS sequence"/>
</dbReference>
<dbReference type="Pfam" id="PF08486">
    <property type="entry name" value="SpoIID"/>
    <property type="match status" value="1"/>
</dbReference>
<dbReference type="RefSeq" id="WP_204805638.1">
    <property type="nucleotide sequence ID" value="NZ_JACSNX010000031.1"/>
</dbReference>
<dbReference type="InterPro" id="IPR051922">
    <property type="entry name" value="Bact_Sporulation_Assoc"/>
</dbReference>
<evidence type="ECO:0000313" key="5">
    <source>
        <dbReference type="Proteomes" id="UP000719500"/>
    </source>
</evidence>
<evidence type="ECO:0000256" key="2">
    <source>
        <dbReference type="SAM" id="SignalP"/>
    </source>
</evidence>
<protein>
    <submittedName>
        <fullName evidence="4">SpoIID/LytB domain-containing protein</fullName>
    </submittedName>
</protein>
<dbReference type="InterPro" id="IPR013486">
    <property type="entry name" value="SpoIID/LytB"/>
</dbReference>
<comment type="caution">
    <text evidence="4">The sequence shown here is derived from an EMBL/GenBank/DDBJ whole genome shotgun (WGS) entry which is preliminary data.</text>
</comment>
<feature type="compositionally biased region" description="Low complexity" evidence="1">
    <location>
        <begin position="395"/>
        <end position="425"/>
    </location>
</feature>
<feature type="chain" id="PRO_5047251959" evidence="2">
    <location>
        <begin position="25"/>
        <end position="459"/>
    </location>
</feature>
<evidence type="ECO:0000259" key="3">
    <source>
        <dbReference type="Pfam" id="PF08486"/>
    </source>
</evidence>
<sequence>MKKGLVVLSLVVTFFALSAVSASAVTNDTVKVGLRYGSSVMSSANLENDDGRGYEFGYFEDDRTFVSLGETDETTITMEPMSRGGIQVVITGTDQVLWETEEDTLAVMPMGRDPITWFRGNRYRGGFEYTVSGGGLQVVNVVDLEDYVKGVLPSEMPGDWELEALKAQAVCARTFACLNTKHLSAYGFDVCNSTDCQVYSGVGAATSATDRAVEETEGECLYYDGELAEAYYHSSDGGATEDAENVWGTDVPYLRGKEDPYEAQTSIPNYSWTVTYTWDELTWVLQNSGYDIGDVVDAYVSEYTDLGNVYSVTFVDSRGNTLVRTGDDARMAFYSTTLGKNVPSLRFTITGGTGGGSGYAVNSASGTLSSLDGASVISGSGTVSRLEGEEHAAISSSGTSDLTGGSGSRGSASRDGITVTGTGNGHNVGMSQYGAKAMAEQGHDYIDILEFYFTGIRVR</sequence>
<feature type="signal peptide" evidence="2">
    <location>
        <begin position="1"/>
        <end position="24"/>
    </location>
</feature>
<dbReference type="PANTHER" id="PTHR30032:SF4">
    <property type="entry name" value="AMIDASE ENHANCER"/>
    <property type="match status" value="1"/>
</dbReference>
<organism evidence="4 5">
    <name type="scientific">Oscillibacter valericigenes</name>
    <dbReference type="NCBI Taxonomy" id="351091"/>
    <lineage>
        <taxon>Bacteria</taxon>
        <taxon>Bacillati</taxon>
        <taxon>Bacillota</taxon>
        <taxon>Clostridia</taxon>
        <taxon>Eubacteriales</taxon>
        <taxon>Oscillospiraceae</taxon>
        <taxon>Oscillibacter</taxon>
    </lineage>
</organism>
<dbReference type="EMBL" id="JACSNX010000031">
    <property type="protein sequence ID" value="MBM6852358.1"/>
    <property type="molecule type" value="Genomic_DNA"/>
</dbReference>
<accession>A0ABS2FY12</accession>
<dbReference type="NCBIfam" id="TIGR02669">
    <property type="entry name" value="SpoIID_LytB"/>
    <property type="match status" value="1"/>
</dbReference>
<reference evidence="4 5" key="1">
    <citation type="journal article" date="2021" name="Sci. Rep.">
        <title>The distribution of antibiotic resistance genes in chicken gut microbiota commensals.</title>
        <authorList>
            <person name="Juricova H."/>
            <person name="Matiasovicova J."/>
            <person name="Kubasova T."/>
            <person name="Cejkova D."/>
            <person name="Rychlik I."/>
        </authorList>
    </citation>
    <scope>NUCLEOTIDE SEQUENCE [LARGE SCALE GENOMIC DNA]</scope>
    <source>
        <strain evidence="4 5">An411</strain>
    </source>
</reference>